<organism evidence="9 10">
    <name type="scientific">Gymnopus androsaceus JB14</name>
    <dbReference type="NCBI Taxonomy" id="1447944"/>
    <lineage>
        <taxon>Eukaryota</taxon>
        <taxon>Fungi</taxon>
        <taxon>Dikarya</taxon>
        <taxon>Basidiomycota</taxon>
        <taxon>Agaricomycotina</taxon>
        <taxon>Agaricomycetes</taxon>
        <taxon>Agaricomycetidae</taxon>
        <taxon>Agaricales</taxon>
        <taxon>Marasmiineae</taxon>
        <taxon>Omphalotaceae</taxon>
        <taxon>Gymnopus</taxon>
    </lineage>
</organism>
<dbReference type="FunFam" id="3.30.565.10:FF:000010">
    <property type="entry name" value="Sensor histidine kinase RcsC"/>
    <property type="match status" value="1"/>
</dbReference>
<dbReference type="Pfam" id="PF00512">
    <property type="entry name" value="HisKA"/>
    <property type="match status" value="1"/>
</dbReference>
<dbReference type="InterPro" id="IPR041664">
    <property type="entry name" value="AAA_16"/>
</dbReference>
<evidence type="ECO:0000313" key="10">
    <source>
        <dbReference type="Proteomes" id="UP000799118"/>
    </source>
</evidence>
<dbReference type="SUPFAM" id="SSF56112">
    <property type="entry name" value="Protein kinase-like (PK-like)"/>
    <property type="match status" value="1"/>
</dbReference>
<evidence type="ECO:0000256" key="2">
    <source>
        <dbReference type="ARBA" id="ARBA00022679"/>
    </source>
</evidence>
<dbReference type="InterPro" id="IPR003018">
    <property type="entry name" value="GAF"/>
</dbReference>
<feature type="domain" description="Protein kinase" evidence="6">
    <location>
        <begin position="1"/>
        <end position="347"/>
    </location>
</feature>
<evidence type="ECO:0000259" key="7">
    <source>
        <dbReference type="PROSITE" id="PS50109"/>
    </source>
</evidence>
<dbReference type="CDD" id="cd00082">
    <property type="entry name" value="HisKA"/>
    <property type="match status" value="1"/>
</dbReference>
<dbReference type="SMART" id="SM00065">
    <property type="entry name" value="GAF"/>
    <property type="match status" value="1"/>
</dbReference>
<dbReference type="InterPro" id="IPR003661">
    <property type="entry name" value="HisK_dim/P_dom"/>
</dbReference>
<dbReference type="Gene3D" id="1.10.287.130">
    <property type="match status" value="1"/>
</dbReference>
<keyword evidence="3 9" id="KW-0418">Kinase</keyword>
<dbReference type="SMART" id="SM00387">
    <property type="entry name" value="HATPase_c"/>
    <property type="match status" value="1"/>
</dbReference>
<dbReference type="InterPro" id="IPR036097">
    <property type="entry name" value="HisK_dim/P_sf"/>
</dbReference>
<dbReference type="InterPro" id="IPR003594">
    <property type="entry name" value="HATPase_dom"/>
</dbReference>
<evidence type="ECO:0000259" key="6">
    <source>
        <dbReference type="PROSITE" id="PS50011"/>
    </source>
</evidence>
<dbReference type="SMART" id="SM00388">
    <property type="entry name" value="HisKA"/>
    <property type="match status" value="1"/>
</dbReference>
<dbReference type="InterPro" id="IPR005467">
    <property type="entry name" value="His_kinase_dom"/>
</dbReference>
<dbReference type="CDD" id="cd17546">
    <property type="entry name" value="REC_hyHK_CKI1_RcsC-like"/>
    <property type="match status" value="1"/>
</dbReference>
<evidence type="ECO:0000256" key="3">
    <source>
        <dbReference type="ARBA" id="ARBA00022777"/>
    </source>
</evidence>
<dbReference type="SUPFAM" id="SSF47384">
    <property type="entry name" value="Homodimeric domain of signal transducing histidine kinase"/>
    <property type="match status" value="1"/>
</dbReference>
<feature type="domain" description="Histidine kinase" evidence="7">
    <location>
        <begin position="1763"/>
        <end position="1987"/>
    </location>
</feature>
<dbReference type="InterPro" id="IPR011006">
    <property type="entry name" value="CheY-like_superfamily"/>
</dbReference>
<dbReference type="SUPFAM" id="SSF55874">
    <property type="entry name" value="ATPase domain of HSP90 chaperone/DNA topoisomerase II/histidine kinase"/>
    <property type="match status" value="1"/>
</dbReference>
<dbReference type="SUPFAM" id="SSF52540">
    <property type="entry name" value="P-loop containing nucleoside triphosphate hydrolases"/>
    <property type="match status" value="1"/>
</dbReference>
<keyword evidence="1 4" id="KW-0597">Phosphoprotein</keyword>
<dbReference type="Gene3D" id="1.25.40.10">
    <property type="entry name" value="Tetratricopeptide repeat domain"/>
    <property type="match status" value="1"/>
</dbReference>
<dbReference type="Gene3D" id="3.30.565.10">
    <property type="entry name" value="Histidine kinase-like ATPase, C-terminal domain"/>
    <property type="match status" value="1"/>
</dbReference>
<dbReference type="Gene3D" id="3.40.50.2300">
    <property type="match status" value="1"/>
</dbReference>
<dbReference type="Pfam" id="PF00072">
    <property type="entry name" value="Response_reg"/>
    <property type="match status" value="1"/>
</dbReference>
<dbReference type="PROSITE" id="PS50011">
    <property type="entry name" value="PROTEIN_KINASE_DOM"/>
    <property type="match status" value="1"/>
</dbReference>
<gene>
    <name evidence="9" type="ORF">BT96DRAFT_970260</name>
</gene>
<evidence type="ECO:0000256" key="5">
    <source>
        <dbReference type="SAM" id="MobiDB-lite"/>
    </source>
</evidence>
<evidence type="ECO:0000256" key="1">
    <source>
        <dbReference type="ARBA" id="ARBA00022553"/>
    </source>
</evidence>
<dbReference type="GO" id="GO:0000155">
    <property type="term" value="F:phosphorelay sensor kinase activity"/>
    <property type="evidence" value="ECO:0007669"/>
    <property type="project" value="InterPro"/>
</dbReference>
<dbReference type="Gene3D" id="1.10.510.10">
    <property type="entry name" value="Transferase(Phosphotransferase) domain 1"/>
    <property type="match status" value="1"/>
</dbReference>
<dbReference type="CDD" id="cd16922">
    <property type="entry name" value="HATPase_EvgS-ArcB-TorS-like"/>
    <property type="match status" value="1"/>
</dbReference>
<feature type="compositionally biased region" description="Low complexity" evidence="5">
    <location>
        <begin position="439"/>
        <end position="448"/>
    </location>
</feature>
<dbReference type="Gene3D" id="3.30.450.40">
    <property type="match status" value="1"/>
</dbReference>
<dbReference type="Pfam" id="PF13191">
    <property type="entry name" value="AAA_16"/>
    <property type="match status" value="1"/>
</dbReference>
<dbReference type="SUPFAM" id="SSF55781">
    <property type="entry name" value="GAF domain-like"/>
    <property type="match status" value="1"/>
</dbReference>
<dbReference type="PRINTS" id="PR00344">
    <property type="entry name" value="BCTRLSENSOR"/>
</dbReference>
<dbReference type="Proteomes" id="UP000799118">
    <property type="component" value="Unassembled WGS sequence"/>
</dbReference>
<dbReference type="PANTHER" id="PTHR45339:SF5">
    <property type="entry name" value="HISTIDINE KINASE"/>
    <property type="match status" value="1"/>
</dbReference>
<dbReference type="Pfam" id="PF13185">
    <property type="entry name" value="GAF_2"/>
    <property type="match status" value="1"/>
</dbReference>
<evidence type="ECO:0000313" key="9">
    <source>
        <dbReference type="EMBL" id="KAE9409348.1"/>
    </source>
</evidence>
<feature type="modified residue" description="4-aspartylphosphate" evidence="4">
    <location>
        <position position="2219"/>
    </location>
</feature>
<dbReference type="Pfam" id="PF02518">
    <property type="entry name" value="HATPase_c"/>
    <property type="match status" value="1"/>
</dbReference>
<evidence type="ECO:0000259" key="8">
    <source>
        <dbReference type="PROSITE" id="PS50110"/>
    </source>
</evidence>
<dbReference type="SMART" id="SM00220">
    <property type="entry name" value="S_TKc"/>
    <property type="match status" value="1"/>
</dbReference>
<proteinExistence type="predicted"/>
<dbReference type="SUPFAM" id="SSF52172">
    <property type="entry name" value="CheY-like"/>
    <property type="match status" value="1"/>
</dbReference>
<dbReference type="PROSITE" id="PS50109">
    <property type="entry name" value="HIS_KIN"/>
    <property type="match status" value="1"/>
</dbReference>
<name>A0A6A4IJF5_9AGAR</name>
<dbReference type="InterPro" id="IPR000719">
    <property type="entry name" value="Prot_kinase_dom"/>
</dbReference>
<dbReference type="GO" id="GO:0005524">
    <property type="term" value="F:ATP binding"/>
    <property type="evidence" value="ECO:0007669"/>
    <property type="project" value="InterPro"/>
</dbReference>
<dbReference type="PANTHER" id="PTHR45339">
    <property type="entry name" value="HYBRID SIGNAL TRANSDUCTION HISTIDINE KINASE J"/>
    <property type="match status" value="1"/>
</dbReference>
<protein>
    <submittedName>
        <fullName evidence="9">Histidine kinase</fullName>
    </submittedName>
</protein>
<dbReference type="Gene3D" id="3.40.50.300">
    <property type="entry name" value="P-loop containing nucleotide triphosphate hydrolases"/>
    <property type="match status" value="1"/>
</dbReference>
<dbReference type="InterPro" id="IPR011009">
    <property type="entry name" value="Kinase-like_dom_sf"/>
</dbReference>
<keyword evidence="10" id="KW-1185">Reference proteome</keyword>
<feature type="domain" description="Response regulatory" evidence="8">
    <location>
        <begin position="2167"/>
        <end position="2268"/>
    </location>
</feature>
<dbReference type="InterPro" id="IPR036890">
    <property type="entry name" value="HATPase_C_sf"/>
</dbReference>
<dbReference type="InterPro" id="IPR011990">
    <property type="entry name" value="TPR-like_helical_dom_sf"/>
</dbReference>
<sequence length="2268" mass="251609">MKRKFGQTSLPTLFFRSDGVLTVPGYTFSKATPWQDTGSMTLLAEGSSLKDSSSVLAKIAPAHSNASMCLEREAHILQKIATSPTQFKPTLRMIELLTIPKDHGDVVVLLLVHPGLNLLGRYLPPSKVNDLLLADVSRARHMPSHRDVFMMDVDNSDIEQEMEAFDVVDLATFLEFAIQATLCLEMIHRTGIIHREVRANAFHLNAHSGTVRFAHFGNRAVSLENYGSPSTLVLRTFEEDEKLKVKEALCYLAPEQTGSIETMTQDQRTDLYSLGILFWTLLVGRGQMPFEGGALELLHSIVQKRPMPVHEVRRDVPQVLANIVDKLLAKPPDQRYQSAYGLKVDLLECQRRLLITVSSASGDAELIPHFEIAMQDRFMDFTMPLALFGRDKELELIRNVIRHTNTSFSRHLSTSEGYIAISSSESQGTGTAIDDPTESTSSHSGSASAMDGGNKSISPRYSPTQDYSAVSFSPSIQTSDTLRRAALRPRNRSSRAQAVLLVGPPGAGKSSMILVNQAKWRSHGLWGQAKFQNADSAPFAALLGCLSSVLRQLMVFHMDVHRFVSALRDRLGPQIQNIPLLYQGTPELRDILALFGLHLDTPREKLSTKELRARFQTLMENVFAVIADTRLFALFLDDLHEADDSTLDVVSALFNSRSRMLIFVTLRSDKTDAVERVRKMFSSRARPTWINLEPLSYPAIHALVSKSLHRCKEDSAPLSHFVFVASAGNAFTARSILTTLQRRNLITFNWELNHWEYDMTAIEASMDNSPKSDPADLTFLVAQFRELPEEARKYMLWAIFFGETFMPTEVALMMDWDDSSGSSDSDENDTLLHLRRNVESSGPNNASRDSMRGMQLALVEGWLIQRARDMCSFAHDRYRQAVLEEAGTLSEETRSKMSLRIILMMLHETPVDVYRIAEHAKSCLPLLLEHPKREELLDLLIDAGEMAWARGAHELATQSFKSAKSLLRDEPWADKPHRTFSLFSRLASLATWRGDLTESNEYLKQCMAYAQQPEDIATTLRAQSRNNWMNKDFSAALNDTLKALKILGTEVNPAPTRREAANMFERVKNEILAIGFDEILTIPRATDQRTELATLLLNDAGINNYWSSSPITFAEIIGLTTIQLALRSGFSTGTALGFFWALGGAAEGRELYRFSVDLAKLALRIVEVHGSSGEKCRAYVLYCALVSGFDNVHIRSILPRLEEAFKYGCSAGDRIYTGFATLHIITIRLFVCDHLSELVSFAEESVADIQITAPGEISVLAQGTLNCIRALGGYTRASSAETVFDTETFKEADYLEQIKAASGNLPLVLNWYNAFKVVGLYCLGYVQEAAELGFYVYTTRNKHPNHRHIRYGLFFQSLALIACLKQEGVSDETRNRYLKQVNANQELIKRWVSSSAVNNSHWVALVDAELASLFNDPSTHKLYDIAVKQAVNNDWLLEEGLGLYLQGCHFVKCGVEGLGSELQRRGISRQSQWGAQGIVNHLNATVGTQSQYPLKRPIFTSDVAVQTDSAVVSLSSHHMSSRYLKMEVGNDEHTSLRANHLAAILQWSKDISSDINLSSALQRLTEIATETSGSQNTCGNPSCVSYRSLLTDLLVVIAHEAGDYSVATSMVPPESCHVYEIPKSIRSIGDPLQKAIIEHTLNSRENMYYDDASSDMRFSSEAAQSPHRSVICIPIFSNRGQTFGAVYVASKYAFSQNIMTILTLLCQQASISVSNALLFRSVQAGTRENLKMIAVQRDALEAARKSREDALKATKIKSNFLASMSHELRTPFSSFYGLLDLLSSTELNPGQSEIVQTAKQSCELLLRIIDSILDYSKLEASAVKLEPSGFLVENIIADCMELLLPMAAKKLDLSFDVDPNVPPWVFADYARIRQVLMNLIGNAVKFTAHGSVQVTCTVDKTNTSIASDEVSLKFTIQDTGIGLAPSDVELLFVPFQQADNSSTRRFGGTGLGLSISRQLVKLMNGVIAVESELNIGSKFWFTIPAKIFNSEDAQKYLFDIENLRSGLANPRPPHILVCSSSSVTLTLFGHILPGFSVVLSSTIADSEAYLRNLGDGNIPVDFVILDDQSESHAEEMANFIHSLHYTTLQETKVIHLYTPTTSVTGRSIFGSNSPGVVKMTKPPRTARLLQTLAGLKNLPNTISTAPSSDVIRAMDDLAAAQRTLFGNVLIAEDNPIAQNLLVKQLERYQLNVTATSNGDEAIAEWEAHEPGYFSVALFDHHMPICDGVEASKKLRNKEINENFPSFCLSSPSAQTVKSLPNSYALALA</sequence>
<dbReference type="InterPro" id="IPR027417">
    <property type="entry name" value="P-loop_NTPase"/>
</dbReference>
<feature type="region of interest" description="Disordered" evidence="5">
    <location>
        <begin position="424"/>
        <end position="462"/>
    </location>
</feature>
<reference evidence="9" key="1">
    <citation type="journal article" date="2019" name="Environ. Microbiol.">
        <title>Fungal ecological strategies reflected in gene transcription - a case study of two litter decomposers.</title>
        <authorList>
            <person name="Barbi F."/>
            <person name="Kohler A."/>
            <person name="Barry K."/>
            <person name="Baskaran P."/>
            <person name="Daum C."/>
            <person name="Fauchery L."/>
            <person name="Ihrmark K."/>
            <person name="Kuo A."/>
            <person name="LaButti K."/>
            <person name="Lipzen A."/>
            <person name="Morin E."/>
            <person name="Grigoriev I.V."/>
            <person name="Henrissat B."/>
            <person name="Lindahl B."/>
            <person name="Martin F."/>
        </authorList>
    </citation>
    <scope>NUCLEOTIDE SEQUENCE</scope>
    <source>
        <strain evidence="9">JB14</strain>
    </source>
</reference>
<dbReference type="InterPro" id="IPR029016">
    <property type="entry name" value="GAF-like_dom_sf"/>
</dbReference>
<dbReference type="Pfam" id="PF00069">
    <property type="entry name" value="Pkinase"/>
    <property type="match status" value="1"/>
</dbReference>
<dbReference type="InterPro" id="IPR004358">
    <property type="entry name" value="Sig_transdc_His_kin-like_C"/>
</dbReference>
<dbReference type="PROSITE" id="PS50110">
    <property type="entry name" value="RESPONSE_REGULATORY"/>
    <property type="match status" value="1"/>
</dbReference>
<evidence type="ECO:0000256" key="4">
    <source>
        <dbReference type="PROSITE-ProRule" id="PRU00169"/>
    </source>
</evidence>
<keyword evidence="2" id="KW-0808">Transferase</keyword>
<dbReference type="OrthoDB" id="60033at2759"/>
<accession>A0A6A4IJF5</accession>
<dbReference type="InterPro" id="IPR001789">
    <property type="entry name" value="Sig_transdc_resp-reg_receiver"/>
</dbReference>
<dbReference type="EMBL" id="ML769388">
    <property type="protein sequence ID" value="KAE9409348.1"/>
    <property type="molecule type" value="Genomic_DNA"/>
</dbReference>